<dbReference type="OrthoDB" id="269227at2759"/>
<dbReference type="SUPFAM" id="SSF54373">
    <property type="entry name" value="FAD-linked reductases, C-terminal domain"/>
    <property type="match status" value="1"/>
</dbReference>
<dbReference type="GO" id="GO:0016614">
    <property type="term" value="F:oxidoreductase activity, acting on CH-OH group of donors"/>
    <property type="evidence" value="ECO:0007669"/>
    <property type="project" value="InterPro"/>
</dbReference>
<keyword evidence="3 8" id="KW-0285">Flavoprotein</keyword>
<dbReference type="InterPro" id="IPR027424">
    <property type="entry name" value="Glucose_Oxidase_domain_2"/>
</dbReference>
<evidence type="ECO:0000259" key="10">
    <source>
        <dbReference type="PROSITE" id="PS00624"/>
    </source>
</evidence>
<evidence type="ECO:0000256" key="8">
    <source>
        <dbReference type="RuleBase" id="RU003968"/>
    </source>
</evidence>
<proteinExistence type="inferred from homology"/>
<dbReference type="Gene3D" id="3.30.560.10">
    <property type="entry name" value="Glucose Oxidase, domain 3"/>
    <property type="match status" value="1"/>
</dbReference>
<gene>
    <name evidence="11" type="primary">GOX_0</name>
    <name evidence="11" type="ORF">LARI1_G003198</name>
</gene>
<feature type="non-terminal residue" evidence="11">
    <location>
        <position position="1"/>
    </location>
</feature>
<dbReference type="PROSITE" id="PS00624">
    <property type="entry name" value="GMC_OXRED_2"/>
    <property type="match status" value="1"/>
</dbReference>
<dbReference type="Gene3D" id="3.50.50.60">
    <property type="entry name" value="FAD/NAD(P)-binding domain"/>
    <property type="match status" value="1"/>
</dbReference>
<evidence type="ECO:0000256" key="5">
    <source>
        <dbReference type="ARBA" id="ARBA00023002"/>
    </source>
</evidence>
<evidence type="ECO:0000313" key="12">
    <source>
        <dbReference type="Proteomes" id="UP000469559"/>
    </source>
</evidence>
<feature type="binding site" evidence="7">
    <location>
        <position position="262"/>
    </location>
    <ligand>
        <name>FAD</name>
        <dbReference type="ChEBI" id="CHEBI:57692"/>
    </ligand>
</feature>
<comment type="similarity">
    <text evidence="2 8">Belongs to the GMC oxidoreductase family.</text>
</comment>
<dbReference type="InterPro" id="IPR007867">
    <property type="entry name" value="GMC_OxRtase_C"/>
</dbReference>
<comment type="caution">
    <text evidence="11">The sequence shown here is derived from an EMBL/GenBank/DDBJ whole genome shotgun (WGS) entry which is preliminary data.</text>
</comment>
<evidence type="ECO:0000256" key="7">
    <source>
        <dbReference type="PIRSR" id="PIRSR000137-2"/>
    </source>
</evidence>
<evidence type="ECO:0000256" key="4">
    <source>
        <dbReference type="ARBA" id="ARBA00022827"/>
    </source>
</evidence>
<feature type="active site" description="Proton acceptor" evidence="6">
    <location>
        <position position="570"/>
    </location>
</feature>
<dbReference type="Pfam" id="PF05199">
    <property type="entry name" value="GMC_oxred_C"/>
    <property type="match status" value="1"/>
</dbReference>
<dbReference type="PANTHER" id="PTHR11552:SF201">
    <property type="entry name" value="GLUCOSE-METHANOL-CHOLINE OXIDOREDUCTASE N-TERMINAL DOMAIN-CONTAINING PROTEIN"/>
    <property type="match status" value="1"/>
</dbReference>
<dbReference type="EMBL" id="QGMF01000107">
    <property type="protein sequence ID" value="TVY19424.1"/>
    <property type="molecule type" value="Genomic_DNA"/>
</dbReference>
<evidence type="ECO:0000256" key="2">
    <source>
        <dbReference type="ARBA" id="ARBA00010790"/>
    </source>
</evidence>
<dbReference type="PANTHER" id="PTHR11552">
    <property type="entry name" value="GLUCOSE-METHANOL-CHOLINE GMC OXIDOREDUCTASE"/>
    <property type="match status" value="1"/>
</dbReference>
<evidence type="ECO:0000256" key="1">
    <source>
        <dbReference type="ARBA" id="ARBA00001974"/>
    </source>
</evidence>
<feature type="domain" description="Glucose-methanol-choline oxidoreductase N-terminal" evidence="9">
    <location>
        <begin position="111"/>
        <end position="134"/>
    </location>
</feature>
<sequence length="591" mass="63357">VPAITSLLSSSNMFATRVHLQLLLVFPIRVICNTFDYIIVGAGTAGLVVANRLSANPNVTVVLIEPGPDVRNFPGVQAAFPPGAINASIDWAYTSIPQPRLNNRTFQYHAGRAIGGSSDINGMQYIRGDAAQYDAWEALGNEDWNFSTLFPNFKLSENFTIPTDAQVAAGATSIEKFHGHNGNLVTGYPYLLSNGSFHDLAGETWEKLDVPVNKDLNGGDTRGFALFPSTLDRDANVREDAARAYYQPVEDRPNLSIINGTVTRITWAECSDQLLIADGVEYIDAAGTLSKIEARLEVILSAGSFKSPVILESSGVGNPRILDEHRIETKLELPGVGESMQNHHPASFSFTINNNITGQAPYVAYATASDIFGGNTTAVAASSSLLLTSWAQTASAATGGALSPEALEMRYRVLHDLIFIKNVTITEQSYAIATNSSVVNAGFRVSEPFSLGSIHLGFNSSQPIVNPNPLSINLDLQLLTGAGRLTQKLWATQPLLDTIISETELSSNATDDEWNTFLTASLNTAYHVVGTCAMLPRESGGVVDSKLKVYGTQNVRVVDASIIPILMSGHSGAAVYAVAEMASEIIKTCQA</sequence>
<dbReference type="SUPFAM" id="SSF51905">
    <property type="entry name" value="FAD/NAD(P)-binding domain"/>
    <property type="match status" value="1"/>
</dbReference>
<evidence type="ECO:0000259" key="9">
    <source>
        <dbReference type="PROSITE" id="PS00623"/>
    </source>
</evidence>
<keyword evidence="4 7" id="KW-0274">FAD</keyword>
<dbReference type="PROSITE" id="PS00623">
    <property type="entry name" value="GMC_OXRED_1"/>
    <property type="match status" value="1"/>
</dbReference>
<dbReference type="GO" id="GO:0050660">
    <property type="term" value="F:flavin adenine dinucleotide binding"/>
    <property type="evidence" value="ECO:0007669"/>
    <property type="project" value="InterPro"/>
</dbReference>
<reference evidence="11 12" key="1">
    <citation type="submission" date="2018-05" db="EMBL/GenBank/DDBJ databases">
        <title>Whole genome sequencing for identification of molecular markers to develop diagnostic detection tools for the regulated plant pathogen Lachnellula willkommii.</title>
        <authorList>
            <person name="Giroux E."/>
            <person name="Bilodeau G."/>
        </authorList>
    </citation>
    <scope>NUCLEOTIDE SEQUENCE [LARGE SCALE GENOMIC DNA]</scope>
    <source>
        <strain evidence="11 12">CBS 203.66</strain>
    </source>
</reference>
<evidence type="ECO:0000256" key="3">
    <source>
        <dbReference type="ARBA" id="ARBA00022630"/>
    </source>
</evidence>
<dbReference type="Gene3D" id="4.10.450.10">
    <property type="entry name" value="Glucose Oxidase, domain 2"/>
    <property type="match status" value="1"/>
</dbReference>
<dbReference type="InterPro" id="IPR036188">
    <property type="entry name" value="FAD/NAD-bd_sf"/>
</dbReference>
<dbReference type="Proteomes" id="UP000469559">
    <property type="component" value="Unassembled WGS sequence"/>
</dbReference>
<organism evidence="11 12">
    <name type="scientific">Lachnellula arida</name>
    <dbReference type="NCBI Taxonomy" id="1316785"/>
    <lineage>
        <taxon>Eukaryota</taxon>
        <taxon>Fungi</taxon>
        <taxon>Dikarya</taxon>
        <taxon>Ascomycota</taxon>
        <taxon>Pezizomycotina</taxon>
        <taxon>Leotiomycetes</taxon>
        <taxon>Helotiales</taxon>
        <taxon>Lachnaceae</taxon>
        <taxon>Lachnellula</taxon>
    </lineage>
</organism>
<comment type="cofactor">
    <cofactor evidence="1 7">
        <name>FAD</name>
        <dbReference type="ChEBI" id="CHEBI:57692"/>
    </cofactor>
</comment>
<evidence type="ECO:0000313" key="11">
    <source>
        <dbReference type="EMBL" id="TVY19424.1"/>
    </source>
</evidence>
<accession>A0A8T9BHA0</accession>
<keyword evidence="5" id="KW-0560">Oxidoreductase</keyword>
<dbReference type="InterPro" id="IPR000172">
    <property type="entry name" value="GMC_OxRdtase_N"/>
</dbReference>
<dbReference type="PIRSF" id="PIRSF000137">
    <property type="entry name" value="Alcohol_oxidase"/>
    <property type="match status" value="1"/>
</dbReference>
<keyword evidence="12" id="KW-1185">Reference proteome</keyword>
<dbReference type="InterPro" id="IPR012132">
    <property type="entry name" value="GMC_OxRdtase"/>
</dbReference>
<feature type="domain" description="Glucose-methanol-choline oxidoreductase N-terminal" evidence="10">
    <location>
        <begin position="303"/>
        <end position="317"/>
    </location>
</feature>
<feature type="active site" description="Proton donor" evidence="6">
    <location>
        <position position="527"/>
    </location>
</feature>
<protein>
    <submittedName>
        <fullName evidence="11">Glucose oxidase</fullName>
    </submittedName>
</protein>
<dbReference type="Pfam" id="PF00732">
    <property type="entry name" value="GMC_oxred_N"/>
    <property type="match status" value="1"/>
</dbReference>
<evidence type="ECO:0000256" key="6">
    <source>
        <dbReference type="PIRSR" id="PIRSR000137-1"/>
    </source>
</evidence>
<dbReference type="AlphaFoldDB" id="A0A8T9BHA0"/>
<name>A0A8T9BHA0_9HELO</name>